<comment type="caution">
    <text evidence="2">The sequence shown here is derived from an EMBL/GenBank/DDBJ whole genome shotgun (WGS) entry which is preliminary data.</text>
</comment>
<dbReference type="PROSITE" id="PS50994">
    <property type="entry name" value="INTEGRASE"/>
    <property type="match status" value="1"/>
</dbReference>
<name>A0A225WBJ7_9STRA</name>
<dbReference type="SUPFAM" id="SSF53098">
    <property type="entry name" value="Ribonuclease H-like"/>
    <property type="match status" value="1"/>
</dbReference>
<sequence length="774" mass="85233">MDPDPSSSPLQPAATVPYFQVRRHSDATDPFELFEKARSLSAIGSSERIDRIEGFLVGIAEKFSAQQLQMQTQLQQVAEAQRTQVVPRSSGPRLFATSSEHGSGAFIDYTKARDRSMRMGSLDASEGAGPAAARMPCVAPEPVPFRSPPPNPPTHEPVPTVLATAEFWPEAAEYERLGLARLPKFSGKEIYIGVCADYLAWGKKFVQRLVAAQMMNGGDWPDDFKILALNNKLKGPALAFFGKMLPKWTAGSNTVEHVIDRMLGFYSTKVPVPKAMNLISEAKSGDKSWTEHFQYLVYVAERAGCPDQFVLQCLCDSAPEHVKKAMLTRLNSIIVHHIQQAYHLDETERWSWRWISWGGEPIPVVVVAKAVVEIKGKVSLDALMLAEPVSVGHAVKKAISRATVLRDESLLQDAVDYSDAWSTANGGTLKVTEGGTVAQVDLTNVFYCKDVTNNIISYGLLGEKGVYLTRHNDKSYVERAADGRRLFEVRREGTVLVIDTFGGCMERERVNAVLSAVESAQANSQVAETACTLVELHNRLGRLAFDAVERMADARGSGIKLTSRESLNCLACAQDKQHKGAQSKKDTRQNASVDKIGGVICSDIKGPMNLKDRHGNCYMINFVDHSSNYVRAFLAKNKVEAAKRFEQFLKQYNDRVHVLRTDDGGEYKNVEEFCRAAGVRRQVSEANNQASNGKAERMHRTMLNLARCMLFASGLPLKFGGYAVAYAAYVLNRSSCSANAKRMSPIEVLTGKCPDLAGIVTFGSPCTVYRDPGK</sequence>
<dbReference type="GO" id="GO:0003676">
    <property type="term" value="F:nucleic acid binding"/>
    <property type="evidence" value="ECO:0007669"/>
    <property type="project" value="InterPro"/>
</dbReference>
<dbReference type="PANTHER" id="PTHR42648:SF28">
    <property type="entry name" value="TRANSPOSON-ENCODED PROTEIN WITH RIBONUCLEASE H-LIKE AND RETROVIRUS ZINC FINGER-LIKE DOMAINS"/>
    <property type="match status" value="1"/>
</dbReference>
<organism evidence="2 3">
    <name type="scientific">Phytophthora megakarya</name>
    <dbReference type="NCBI Taxonomy" id="4795"/>
    <lineage>
        <taxon>Eukaryota</taxon>
        <taxon>Sar</taxon>
        <taxon>Stramenopiles</taxon>
        <taxon>Oomycota</taxon>
        <taxon>Peronosporomycetes</taxon>
        <taxon>Peronosporales</taxon>
        <taxon>Peronosporaceae</taxon>
        <taxon>Phytophthora</taxon>
    </lineage>
</organism>
<dbReference type="EMBL" id="NBNE01001228">
    <property type="protein sequence ID" value="OWZ14942.1"/>
    <property type="molecule type" value="Genomic_DNA"/>
</dbReference>
<dbReference type="AlphaFoldDB" id="A0A225WBJ7"/>
<reference evidence="3" key="1">
    <citation type="submission" date="2017-03" db="EMBL/GenBank/DDBJ databases">
        <title>Phytopthora megakarya and P. palmivora, two closely related causual agents of cacao black pod achieved similar genome size and gene model numbers by different mechanisms.</title>
        <authorList>
            <person name="Ali S."/>
            <person name="Shao J."/>
            <person name="Larry D.J."/>
            <person name="Kronmiller B."/>
            <person name="Shen D."/>
            <person name="Strem M.D."/>
            <person name="Melnick R.L."/>
            <person name="Guiltinan M.J."/>
            <person name="Tyler B.M."/>
            <person name="Meinhardt L.W."/>
            <person name="Bailey B.A."/>
        </authorList>
    </citation>
    <scope>NUCLEOTIDE SEQUENCE [LARGE SCALE GENOMIC DNA]</scope>
    <source>
        <strain evidence="3">zdho120</strain>
    </source>
</reference>
<proteinExistence type="predicted"/>
<evidence type="ECO:0000259" key="1">
    <source>
        <dbReference type="PROSITE" id="PS50994"/>
    </source>
</evidence>
<keyword evidence="3" id="KW-1185">Reference proteome</keyword>
<dbReference type="OrthoDB" id="117927at2759"/>
<dbReference type="PANTHER" id="PTHR42648">
    <property type="entry name" value="TRANSPOSASE, PUTATIVE-RELATED"/>
    <property type="match status" value="1"/>
</dbReference>
<dbReference type="GO" id="GO:0015074">
    <property type="term" value="P:DNA integration"/>
    <property type="evidence" value="ECO:0007669"/>
    <property type="project" value="InterPro"/>
</dbReference>
<protein>
    <recommendedName>
        <fullName evidence="1">Integrase catalytic domain-containing protein</fullName>
    </recommendedName>
</protein>
<dbReference type="InterPro" id="IPR012337">
    <property type="entry name" value="RNaseH-like_sf"/>
</dbReference>
<feature type="domain" description="Integrase catalytic" evidence="1">
    <location>
        <begin position="591"/>
        <end position="753"/>
    </location>
</feature>
<dbReference type="InterPro" id="IPR039537">
    <property type="entry name" value="Retrotran_Ty1/copia-like"/>
</dbReference>
<gene>
    <name evidence="2" type="ORF">PHMEG_00011502</name>
</gene>
<dbReference type="InterPro" id="IPR036397">
    <property type="entry name" value="RNaseH_sf"/>
</dbReference>
<dbReference type="Gene3D" id="3.30.420.10">
    <property type="entry name" value="Ribonuclease H-like superfamily/Ribonuclease H"/>
    <property type="match status" value="1"/>
</dbReference>
<accession>A0A225WBJ7</accession>
<dbReference type="InterPro" id="IPR001584">
    <property type="entry name" value="Integrase_cat-core"/>
</dbReference>
<evidence type="ECO:0000313" key="2">
    <source>
        <dbReference type="EMBL" id="OWZ14942.1"/>
    </source>
</evidence>
<evidence type="ECO:0000313" key="3">
    <source>
        <dbReference type="Proteomes" id="UP000198211"/>
    </source>
</evidence>
<dbReference type="Proteomes" id="UP000198211">
    <property type="component" value="Unassembled WGS sequence"/>
</dbReference>